<accession>A0A6A7BRP1</accession>
<dbReference type="EMBL" id="MU006024">
    <property type="protein sequence ID" value="KAF2857901.1"/>
    <property type="molecule type" value="Genomic_DNA"/>
</dbReference>
<keyword evidence="2" id="KW-1185">Reference proteome</keyword>
<sequence length="115" mass="13266">LVLARYHKRQSTTRRARMSVHFLTESDGALLLKYIIYVLPWRNASLRVPDPQTQSMPFFWQRHYAVWADGSLKDCLKVESVTAGVAPLTVKTWRQISVAIVKVKFPSTTQQHLDL</sequence>
<protein>
    <submittedName>
        <fullName evidence="1">Uncharacterized protein</fullName>
    </submittedName>
</protein>
<dbReference type="OrthoDB" id="5075206at2759"/>
<organism evidence="1 2">
    <name type="scientific">Piedraia hortae CBS 480.64</name>
    <dbReference type="NCBI Taxonomy" id="1314780"/>
    <lineage>
        <taxon>Eukaryota</taxon>
        <taxon>Fungi</taxon>
        <taxon>Dikarya</taxon>
        <taxon>Ascomycota</taxon>
        <taxon>Pezizomycotina</taxon>
        <taxon>Dothideomycetes</taxon>
        <taxon>Dothideomycetidae</taxon>
        <taxon>Capnodiales</taxon>
        <taxon>Piedraiaceae</taxon>
        <taxon>Piedraia</taxon>
    </lineage>
</organism>
<feature type="non-terminal residue" evidence="1">
    <location>
        <position position="1"/>
    </location>
</feature>
<evidence type="ECO:0000313" key="1">
    <source>
        <dbReference type="EMBL" id="KAF2857901.1"/>
    </source>
</evidence>
<feature type="non-terminal residue" evidence="1">
    <location>
        <position position="115"/>
    </location>
</feature>
<evidence type="ECO:0000313" key="2">
    <source>
        <dbReference type="Proteomes" id="UP000799421"/>
    </source>
</evidence>
<gene>
    <name evidence="1" type="ORF">K470DRAFT_191962</name>
</gene>
<dbReference type="AlphaFoldDB" id="A0A6A7BRP1"/>
<dbReference type="Proteomes" id="UP000799421">
    <property type="component" value="Unassembled WGS sequence"/>
</dbReference>
<name>A0A6A7BRP1_9PEZI</name>
<proteinExistence type="predicted"/>
<reference evidence="1" key="1">
    <citation type="journal article" date="2020" name="Stud. Mycol.">
        <title>101 Dothideomycetes genomes: a test case for predicting lifestyles and emergence of pathogens.</title>
        <authorList>
            <person name="Haridas S."/>
            <person name="Albert R."/>
            <person name="Binder M."/>
            <person name="Bloem J."/>
            <person name="Labutti K."/>
            <person name="Salamov A."/>
            <person name="Andreopoulos B."/>
            <person name="Baker S."/>
            <person name="Barry K."/>
            <person name="Bills G."/>
            <person name="Bluhm B."/>
            <person name="Cannon C."/>
            <person name="Castanera R."/>
            <person name="Culley D."/>
            <person name="Daum C."/>
            <person name="Ezra D."/>
            <person name="Gonzalez J."/>
            <person name="Henrissat B."/>
            <person name="Kuo A."/>
            <person name="Liang C."/>
            <person name="Lipzen A."/>
            <person name="Lutzoni F."/>
            <person name="Magnuson J."/>
            <person name="Mondo S."/>
            <person name="Nolan M."/>
            <person name="Ohm R."/>
            <person name="Pangilinan J."/>
            <person name="Park H.-J."/>
            <person name="Ramirez L."/>
            <person name="Alfaro M."/>
            <person name="Sun H."/>
            <person name="Tritt A."/>
            <person name="Yoshinaga Y."/>
            <person name="Zwiers L.-H."/>
            <person name="Turgeon B."/>
            <person name="Goodwin S."/>
            <person name="Spatafora J."/>
            <person name="Crous P."/>
            <person name="Grigoriev I."/>
        </authorList>
    </citation>
    <scope>NUCLEOTIDE SEQUENCE</scope>
    <source>
        <strain evidence="1">CBS 480.64</strain>
    </source>
</reference>